<sequence length="205" mass="22792">MPKLNADTPFIHPECEITESQFGAYTEVGQGSRVAYSEFGDYSYCDRYADVANTTIGKFANIASFTRIGPTDHPMHRASLHHFLYRSADYWDDAEHDPDFFAHRKSRRAVIGHDTWIGHGAVIRPEVSIGHGAVVAAGAVVTKDVAPYMIVAGVPATPLRERFSAPVAERIMALAWWDWPHDALRAALTDFRSLPIEAFLEKYGG</sequence>
<dbReference type="PROSITE" id="PS00101">
    <property type="entry name" value="HEXAPEP_TRANSFERASES"/>
    <property type="match status" value="1"/>
</dbReference>
<dbReference type="InterPro" id="IPR017694">
    <property type="entry name" value="Phosphonate_tfrase_rpt"/>
</dbReference>
<dbReference type="SUPFAM" id="SSF51161">
    <property type="entry name" value="Trimeric LpxA-like enzymes"/>
    <property type="match status" value="1"/>
</dbReference>
<accession>A0A058ZGY8</accession>
<dbReference type="InterPro" id="IPR011004">
    <property type="entry name" value="Trimer_LpxA-like_sf"/>
</dbReference>
<evidence type="ECO:0000256" key="3">
    <source>
        <dbReference type="ARBA" id="ARBA00022737"/>
    </source>
</evidence>
<dbReference type="Proteomes" id="UP000024836">
    <property type="component" value="Unassembled WGS sequence"/>
</dbReference>
<dbReference type="PANTHER" id="PTHR43300:SF11">
    <property type="entry name" value="ACETYLTRANSFERASE RV3034C-RELATED"/>
    <property type="match status" value="1"/>
</dbReference>
<organism evidence="5 6">
    <name type="scientific">Actibacterium atlanticum</name>
    <dbReference type="NCBI Taxonomy" id="1461693"/>
    <lineage>
        <taxon>Bacteria</taxon>
        <taxon>Pseudomonadati</taxon>
        <taxon>Pseudomonadota</taxon>
        <taxon>Alphaproteobacteria</taxon>
        <taxon>Rhodobacterales</taxon>
        <taxon>Roseobacteraceae</taxon>
        <taxon>Actibacterium</taxon>
    </lineage>
</organism>
<protein>
    <submittedName>
        <fullName evidence="5">Hexapeptide repeat-containing transferase</fullName>
    </submittedName>
</protein>
<dbReference type="CDD" id="cd03349">
    <property type="entry name" value="LbH_XAT"/>
    <property type="match status" value="1"/>
</dbReference>
<dbReference type="PATRIC" id="fig|1461693.3.peg.3041"/>
<keyword evidence="3" id="KW-0677">Repeat</keyword>
<dbReference type="PANTHER" id="PTHR43300">
    <property type="entry name" value="ACETYLTRANSFERASE"/>
    <property type="match status" value="1"/>
</dbReference>
<dbReference type="Gene3D" id="2.160.10.10">
    <property type="entry name" value="Hexapeptide repeat proteins"/>
    <property type="match status" value="1"/>
</dbReference>
<comment type="caution">
    <text evidence="5">The sequence shown here is derived from an EMBL/GenBank/DDBJ whole genome shotgun (WGS) entry which is preliminary data.</text>
</comment>
<evidence type="ECO:0000256" key="1">
    <source>
        <dbReference type="ARBA" id="ARBA00007274"/>
    </source>
</evidence>
<dbReference type="NCBIfam" id="TIGR03308">
    <property type="entry name" value="phn_thr-fam"/>
    <property type="match status" value="1"/>
</dbReference>
<comment type="similarity">
    <text evidence="1">Belongs to the transferase hexapeptide repeat family.</text>
</comment>
<keyword evidence="4" id="KW-0012">Acyltransferase</keyword>
<dbReference type="STRING" id="1461693.ATO10_15075"/>
<dbReference type="RefSeq" id="WP_035253195.1">
    <property type="nucleotide sequence ID" value="NZ_AQQY01000014.1"/>
</dbReference>
<keyword evidence="6" id="KW-1185">Reference proteome</keyword>
<dbReference type="InterPro" id="IPR001451">
    <property type="entry name" value="Hexapep"/>
</dbReference>
<evidence type="ECO:0000313" key="5">
    <source>
        <dbReference type="EMBL" id="KCV80853.1"/>
    </source>
</evidence>
<dbReference type="EMBL" id="AQQY01000014">
    <property type="protein sequence ID" value="KCV80853.1"/>
    <property type="molecule type" value="Genomic_DNA"/>
</dbReference>
<keyword evidence="2 5" id="KW-0808">Transferase</keyword>
<evidence type="ECO:0000256" key="2">
    <source>
        <dbReference type="ARBA" id="ARBA00022679"/>
    </source>
</evidence>
<dbReference type="AlphaFoldDB" id="A0A058ZGY8"/>
<proteinExistence type="inferred from homology"/>
<dbReference type="InterPro" id="IPR050179">
    <property type="entry name" value="Trans_hexapeptide_repeat"/>
</dbReference>
<dbReference type="eggNOG" id="COG0110">
    <property type="taxonomic scope" value="Bacteria"/>
</dbReference>
<evidence type="ECO:0000256" key="4">
    <source>
        <dbReference type="ARBA" id="ARBA00023315"/>
    </source>
</evidence>
<reference evidence="5 6" key="1">
    <citation type="submission" date="2013-04" db="EMBL/GenBank/DDBJ databases">
        <title>Shimia sp. 22II-S11-Z10 Genome Sequencing.</title>
        <authorList>
            <person name="Lai Q."/>
            <person name="Li G."/>
            <person name="Shao Z."/>
        </authorList>
    </citation>
    <scope>NUCLEOTIDE SEQUENCE [LARGE SCALE GENOMIC DNA]</scope>
    <source>
        <strain evidence="6">22II-S11-Z10</strain>
    </source>
</reference>
<dbReference type="Pfam" id="PF00132">
    <property type="entry name" value="Hexapep"/>
    <property type="match status" value="1"/>
</dbReference>
<dbReference type="GO" id="GO:0016746">
    <property type="term" value="F:acyltransferase activity"/>
    <property type="evidence" value="ECO:0007669"/>
    <property type="project" value="UniProtKB-KW"/>
</dbReference>
<name>A0A058ZGY8_9RHOB</name>
<dbReference type="OrthoDB" id="9815592at2"/>
<gene>
    <name evidence="5" type="ORF">ATO10_15075</name>
</gene>
<evidence type="ECO:0000313" key="6">
    <source>
        <dbReference type="Proteomes" id="UP000024836"/>
    </source>
</evidence>
<dbReference type="InterPro" id="IPR018357">
    <property type="entry name" value="Hexapep_transf_CS"/>
</dbReference>